<evidence type="ECO:0000256" key="10">
    <source>
        <dbReference type="ARBA" id="ARBA00023004"/>
    </source>
</evidence>
<protein>
    <recommendedName>
        <fullName evidence="14">Acyl-CoA desaturase</fullName>
        <ecNumber evidence="14">1.14.19.1</ecNumber>
    </recommendedName>
</protein>
<keyword evidence="12 16" id="KW-0472">Membrane</keyword>
<dbReference type="GO" id="GO:0004768">
    <property type="term" value="F:stearoyl-CoA 9-desaturase activity"/>
    <property type="evidence" value="ECO:0007669"/>
    <property type="project" value="UniProtKB-UniRule"/>
</dbReference>
<keyword evidence="10 14" id="KW-0408">Iron</keyword>
<feature type="domain" description="Cytochrome b5 heme-binding" evidence="17">
    <location>
        <begin position="325"/>
        <end position="416"/>
    </location>
</feature>
<dbReference type="CDD" id="cd03505">
    <property type="entry name" value="Delta9-FADS-like"/>
    <property type="match status" value="1"/>
</dbReference>
<dbReference type="PRINTS" id="PR00075">
    <property type="entry name" value="FACDDSATRASE"/>
</dbReference>
<dbReference type="InParanoid" id="A0A0H2RQM1"/>
<dbReference type="GO" id="GO:0005506">
    <property type="term" value="F:iron ion binding"/>
    <property type="evidence" value="ECO:0007669"/>
    <property type="project" value="TreeGrafter"/>
</dbReference>
<evidence type="ECO:0000256" key="4">
    <source>
        <dbReference type="ARBA" id="ARBA00022617"/>
    </source>
</evidence>
<comment type="catalytic activity">
    <reaction evidence="14">
        <text>octadecanoyl-CoA + 2 Fe(II)-[cytochrome b5] + O2 + 2 H(+) = (9Z)-octadecenoyl-CoA + 2 Fe(III)-[cytochrome b5] + 2 H2O</text>
        <dbReference type="Rhea" id="RHEA:19721"/>
        <dbReference type="Rhea" id="RHEA-COMP:10438"/>
        <dbReference type="Rhea" id="RHEA-COMP:10439"/>
        <dbReference type="ChEBI" id="CHEBI:15377"/>
        <dbReference type="ChEBI" id="CHEBI:15378"/>
        <dbReference type="ChEBI" id="CHEBI:15379"/>
        <dbReference type="ChEBI" id="CHEBI:29033"/>
        <dbReference type="ChEBI" id="CHEBI:29034"/>
        <dbReference type="ChEBI" id="CHEBI:57387"/>
        <dbReference type="ChEBI" id="CHEBI:57394"/>
        <dbReference type="EC" id="1.14.19.1"/>
    </reaction>
</comment>
<feature type="compositionally biased region" description="Low complexity" evidence="15">
    <location>
        <begin position="301"/>
        <end position="313"/>
    </location>
</feature>
<keyword evidence="7 14" id="KW-0276">Fatty acid metabolism</keyword>
<keyword evidence="4 14" id="KW-0349">Heme</keyword>
<evidence type="ECO:0000256" key="11">
    <source>
        <dbReference type="ARBA" id="ARBA00023098"/>
    </source>
</evidence>
<dbReference type="InterPro" id="IPR005804">
    <property type="entry name" value="FA_desaturase_dom"/>
</dbReference>
<keyword evidence="11 14" id="KW-0443">Lipid metabolism</keyword>
<evidence type="ECO:0000313" key="18">
    <source>
        <dbReference type="EMBL" id="KLO07101.1"/>
    </source>
</evidence>
<dbReference type="InterPro" id="IPR018506">
    <property type="entry name" value="Cyt_B5_heme-BS"/>
</dbReference>
<feature type="transmembrane region" description="Helical" evidence="16">
    <location>
        <begin position="15"/>
        <end position="34"/>
    </location>
</feature>
<keyword evidence="5 16" id="KW-0812">Transmembrane</keyword>
<feature type="compositionally biased region" description="Acidic residues" evidence="15">
    <location>
        <begin position="314"/>
        <end position="323"/>
    </location>
</feature>
<evidence type="ECO:0000259" key="17">
    <source>
        <dbReference type="PROSITE" id="PS50255"/>
    </source>
</evidence>
<feature type="transmembrane region" description="Helical" evidence="16">
    <location>
        <begin position="160"/>
        <end position="181"/>
    </location>
</feature>
<dbReference type="OrthoDB" id="10260134at2759"/>
<evidence type="ECO:0000256" key="13">
    <source>
        <dbReference type="ARBA" id="ARBA00023160"/>
    </source>
</evidence>
<feature type="transmembrane region" description="Helical" evidence="16">
    <location>
        <begin position="46"/>
        <end position="65"/>
    </location>
</feature>
<keyword evidence="19" id="KW-1185">Reference proteome</keyword>
<evidence type="ECO:0000256" key="7">
    <source>
        <dbReference type="ARBA" id="ARBA00022832"/>
    </source>
</evidence>
<dbReference type="InterPro" id="IPR009160">
    <property type="entry name" value="Acyl-CoA_deSatase_haem/ster-bd"/>
</dbReference>
<evidence type="ECO:0000256" key="1">
    <source>
        <dbReference type="ARBA" id="ARBA00004141"/>
    </source>
</evidence>
<evidence type="ECO:0000256" key="5">
    <source>
        <dbReference type="ARBA" id="ARBA00022692"/>
    </source>
</evidence>
<evidence type="ECO:0000256" key="15">
    <source>
        <dbReference type="SAM" id="MobiDB-lite"/>
    </source>
</evidence>
<dbReference type="AlphaFoldDB" id="A0A0H2RQM1"/>
<evidence type="ECO:0000256" key="9">
    <source>
        <dbReference type="ARBA" id="ARBA00023002"/>
    </source>
</evidence>
<dbReference type="SMART" id="SM01117">
    <property type="entry name" value="Cyt-b5"/>
    <property type="match status" value="1"/>
</dbReference>
<comment type="subcellular location">
    <subcellularLocation>
        <location evidence="1">Membrane</location>
        <topology evidence="1">Multi-pass membrane protein</topology>
    </subcellularLocation>
</comment>
<feature type="region of interest" description="Disordered" evidence="15">
    <location>
        <begin position="295"/>
        <end position="325"/>
    </location>
</feature>
<evidence type="ECO:0000256" key="6">
    <source>
        <dbReference type="ARBA" id="ARBA00022723"/>
    </source>
</evidence>
<dbReference type="InterPro" id="IPR036400">
    <property type="entry name" value="Cyt_B5-like_heme/steroid_sf"/>
</dbReference>
<dbReference type="Pfam" id="PF00173">
    <property type="entry name" value="Cyt-b5"/>
    <property type="match status" value="1"/>
</dbReference>
<dbReference type="Gene3D" id="3.10.120.10">
    <property type="entry name" value="Cytochrome b5-like heme/steroid binding domain"/>
    <property type="match status" value="1"/>
</dbReference>
<evidence type="ECO:0000256" key="16">
    <source>
        <dbReference type="SAM" id="Phobius"/>
    </source>
</evidence>
<dbReference type="PANTHER" id="PTHR11351">
    <property type="entry name" value="ACYL-COA DESATURASE"/>
    <property type="match status" value="1"/>
</dbReference>
<proteinExistence type="inferred from homology"/>
<keyword evidence="6 14" id="KW-0479">Metal-binding</keyword>
<dbReference type="GO" id="GO:0005789">
    <property type="term" value="C:endoplasmic reticulum membrane"/>
    <property type="evidence" value="ECO:0007669"/>
    <property type="project" value="TreeGrafter"/>
</dbReference>
<keyword evidence="3 14" id="KW-0444">Lipid biosynthesis</keyword>
<comment type="function">
    <text evidence="14">Stearoyl-CoA desaturase that utilizes O(2) and electrons from reduced cytochrome b5 to introduce the first double bond into saturated fatty acyl-CoA substrates.</text>
</comment>
<keyword evidence="8 16" id="KW-1133">Transmembrane helix</keyword>
<dbReference type="EC" id="1.14.19.1" evidence="14"/>
<dbReference type="InterPro" id="IPR015876">
    <property type="entry name" value="Acyl-CoA_DS"/>
</dbReference>
<comment type="similarity">
    <text evidence="2 14">Belongs to the fatty acid desaturase type 1 family.</text>
</comment>
<sequence length="421" mass="47875">MSTAKNPSERRPKVWWSNAIFFLSIHFAAFYGIYRRPYWTVSTPSLLLALVIWQLSCFGITVGYHRLYSHRAFRATLPIRIVLAALGAMGFQGSIKWWCLRHRLHHRFTDDPVHDPYAASRGLFFSHMGWIFFKPKYEKLDEVDKDDLDNDPVVTFQHTYYVPIAIALGFVMPWLFGALWGDATGSFIWGGLVSRLAIWHCTFCVNSLAHWEGLQPYTDENTSRGNVILAILTCGEGNHNFHAFPHDFRSGPSKLDWDPSKWIIVALDKLGLAHELNRARDKDIQSALSWMKSKHHHDAQSSSSSSESSSGTSDEGEDSETTDELPLWTERELSEYVGEGKTRRCVLVINERVVDVSVYLNEHPGGPTLLRKYAYKPPGDSKDIGRNATWAFMGGMNKHSRAANRRLQEITVARMAEASQL</sequence>
<name>A0A0H2RQM1_9AGAM</name>
<evidence type="ECO:0000256" key="2">
    <source>
        <dbReference type="ARBA" id="ARBA00009295"/>
    </source>
</evidence>
<evidence type="ECO:0000256" key="3">
    <source>
        <dbReference type="ARBA" id="ARBA00022516"/>
    </source>
</evidence>
<keyword evidence="9 14" id="KW-0560">Oxidoreductase</keyword>
<dbReference type="Pfam" id="PF00487">
    <property type="entry name" value="FA_desaturase"/>
    <property type="match status" value="1"/>
</dbReference>
<accession>A0A0H2RQM1</accession>
<organism evidence="18 19">
    <name type="scientific">Schizopora paradoxa</name>
    <dbReference type="NCBI Taxonomy" id="27342"/>
    <lineage>
        <taxon>Eukaryota</taxon>
        <taxon>Fungi</taxon>
        <taxon>Dikarya</taxon>
        <taxon>Basidiomycota</taxon>
        <taxon>Agaricomycotina</taxon>
        <taxon>Agaricomycetes</taxon>
        <taxon>Hymenochaetales</taxon>
        <taxon>Schizoporaceae</taxon>
        <taxon>Schizopora</taxon>
    </lineage>
</organism>
<evidence type="ECO:0000256" key="12">
    <source>
        <dbReference type="ARBA" id="ARBA00023136"/>
    </source>
</evidence>
<dbReference type="PANTHER" id="PTHR11351:SF31">
    <property type="entry name" value="DESATURASE 1, ISOFORM A-RELATED"/>
    <property type="match status" value="1"/>
</dbReference>
<dbReference type="PROSITE" id="PS50255">
    <property type="entry name" value="CYTOCHROME_B5_2"/>
    <property type="match status" value="1"/>
</dbReference>
<dbReference type="PIRSF" id="PIRSF000345">
    <property type="entry name" value="OLE1"/>
    <property type="match status" value="1"/>
</dbReference>
<dbReference type="STRING" id="27342.A0A0H2RQM1"/>
<comment type="cofactor">
    <cofactor evidence="14">
        <name>Fe(2+)</name>
        <dbReference type="ChEBI" id="CHEBI:29033"/>
    </cofactor>
    <text evidence="14">Expected to bind 2 Fe(2+) ions per subunit.</text>
</comment>
<evidence type="ECO:0000256" key="8">
    <source>
        <dbReference type="ARBA" id="ARBA00022989"/>
    </source>
</evidence>
<evidence type="ECO:0000256" key="14">
    <source>
        <dbReference type="PIRNR" id="PIRNR000345"/>
    </source>
</evidence>
<dbReference type="Proteomes" id="UP000053477">
    <property type="component" value="Unassembled WGS sequence"/>
</dbReference>
<dbReference type="EMBL" id="KQ086161">
    <property type="protein sequence ID" value="KLO07101.1"/>
    <property type="molecule type" value="Genomic_DNA"/>
</dbReference>
<feature type="transmembrane region" description="Helical" evidence="16">
    <location>
        <begin position="77"/>
        <end position="99"/>
    </location>
</feature>
<reference evidence="18 19" key="1">
    <citation type="submission" date="2015-04" db="EMBL/GenBank/DDBJ databases">
        <title>Complete genome sequence of Schizopora paradoxa KUC8140, a cosmopolitan wood degrader in East Asia.</title>
        <authorList>
            <consortium name="DOE Joint Genome Institute"/>
            <person name="Min B."/>
            <person name="Park H."/>
            <person name="Jang Y."/>
            <person name="Kim J.-J."/>
            <person name="Kim K.H."/>
            <person name="Pangilinan J."/>
            <person name="Lipzen A."/>
            <person name="Riley R."/>
            <person name="Grigoriev I.V."/>
            <person name="Spatafora J.W."/>
            <person name="Choi I.-G."/>
        </authorList>
    </citation>
    <scope>NUCLEOTIDE SEQUENCE [LARGE SCALE GENOMIC DNA]</scope>
    <source>
        <strain evidence="18 19">KUC8140</strain>
    </source>
</reference>
<dbReference type="InterPro" id="IPR001199">
    <property type="entry name" value="Cyt_B5-like_heme/steroid-bd"/>
</dbReference>
<evidence type="ECO:0000313" key="19">
    <source>
        <dbReference type="Proteomes" id="UP000053477"/>
    </source>
</evidence>
<gene>
    <name evidence="18" type="ORF">SCHPADRAFT_922978</name>
</gene>
<dbReference type="PROSITE" id="PS00191">
    <property type="entry name" value="CYTOCHROME_B5_1"/>
    <property type="match status" value="1"/>
</dbReference>
<keyword evidence="14" id="KW-0249">Electron transport</keyword>
<keyword evidence="14" id="KW-0813">Transport</keyword>
<keyword evidence="13 14" id="KW-0275">Fatty acid biosynthesis</keyword>
<dbReference type="SUPFAM" id="SSF55856">
    <property type="entry name" value="Cytochrome b5-like heme/steroid binding domain"/>
    <property type="match status" value="1"/>
</dbReference>
<dbReference type="GO" id="GO:0020037">
    <property type="term" value="F:heme binding"/>
    <property type="evidence" value="ECO:0007669"/>
    <property type="project" value="InterPro"/>
</dbReference>
<dbReference type="GO" id="GO:0006636">
    <property type="term" value="P:unsaturated fatty acid biosynthetic process"/>
    <property type="evidence" value="ECO:0007669"/>
    <property type="project" value="UniProtKB-UniRule"/>
</dbReference>